<keyword evidence="3" id="KW-1185">Reference proteome</keyword>
<reference evidence="2" key="1">
    <citation type="journal article" date="2014" name="Int. J. Syst. Evol. Microbiol.">
        <title>Complete genome of a new Firmicutes species belonging to the dominant human colonic microbiota ('Ruminococcus bicirculans') reveals two chromosomes and a selective capacity to utilize plant glucans.</title>
        <authorList>
            <consortium name="NISC Comparative Sequencing Program"/>
            <person name="Wegmann U."/>
            <person name="Louis P."/>
            <person name="Goesmann A."/>
            <person name="Henrissat B."/>
            <person name="Duncan S.H."/>
            <person name="Flint H.J."/>
        </authorList>
    </citation>
    <scope>NUCLEOTIDE SEQUENCE</scope>
    <source>
        <strain evidence="2">NBRC 108219</strain>
    </source>
</reference>
<keyword evidence="1" id="KW-0732">Signal</keyword>
<feature type="chain" id="PRO_5046220771" description="UrcA family protein" evidence="1">
    <location>
        <begin position="33"/>
        <end position="119"/>
    </location>
</feature>
<accession>A0ABQ5V6H8</accession>
<evidence type="ECO:0000313" key="2">
    <source>
        <dbReference type="EMBL" id="GLQ22677.1"/>
    </source>
</evidence>
<dbReference type="Proteomes" id="UP001161391">
    <property type="component" value="Unassembled WGS sequence"/>
</dbReference>
<name>A0ABQ5V6H8_9PROT</name>
<comment type="caution">
    <text evidence="2">The sequence shown here is derived from an EMBL/GenBank/DDBJ whole genome shotgun (WGS) entry which is preliminary data.</text>
</comment>
<protein>
    <recommendedName>
        <fullName evidence="4">UrcA family protein</fullName>
    </recommendedName>
</protein>
<evidence type="ECO:0008006" key="4">
    <source>
        <dbReference type="Google" id="ProtNLM"/>
    </source>
</evidence>
<reference evidence="2" key="2">
    <citation type="submission" date="2023-01" db="EMBL/GenBank/DDBJ databases">
        <title>Draft genome sequence of Algimonas ampicilliniresistens strain NBRC 108219.</title>
        <authorList>
            <person name="Sun Q."/>
            <person name="Mori K."/>
        </authorList>
    </citation>
    <scope>NUCLEOTIDE SEQUENCE</scope>
    <source>
        <strain evidence="2">NBRC 108219</strain>
    </source>
</reference>
<proteinExistence type="predicted"/>
<gene>
    <name evidence="2" type="ORF">GCM10007853_05510</name>
</gene>
<organism evidence="2 3">
    <name type="scientific">Algimonas ampicilliniresistens</name>
    <dbReference type="NCBI Taxonomy" id="1298735"/>
    <lineage>
        <taxon>Bacteria</taxon>
        <taxon>Pseudomonadati</taxon>
        <taxon>Pseudomonadota</taxon>
        <taxon>Alphaproteobacteria</taxon>
        <taxon>Maricaulales</taxon>
        <taxon>Robiginitomaculaceae</taxon>
        <taxon>Algimonas</taxon>
    </lineage>
</organism>
<sequence>MSRINTQKTLSRSAFALAAALSLAVVPIAAQAAATTVEVSARSYGEKVTFTYVMDEMDTDEAAAEMYKAMARKADVACKKDIPRSLGRTVNKKRCTKQILNGFVKDLDNDRISGLHKAS</sequence>
<dbReference type="RefSeq" id="WP_284387282.1">
    <property type="nucleotide sequence ID" value="NZ_BSNK01000001.1"/>
</dbReference>
<dbReference type="EMBL" id="BSNK01000001">
    <property type="protein sequence ID" value="GLQ22677.1"/>
    <property type="molecule type" value="Genomic_DNA"/>
</dbReference>
<feature type="signal peptide" evidence="1">
    <location>
        <begin position="1"/>
        <end position="32"/>
    </location>
</feature>
<evidence type="ECO:0000256" key="1">
    <source>
        <dbReference type="SAM" id="SignalP"/>
    </source>
</evidence>
<evidence type="ECO:0000313" key="3">
    <source>
        <dbReference type="Proteomes" id="UP001161391"/>
    </source>
</evidence>